<dbReference type="PIRSF" id="PIRSF016642">
    <property type="entry name" value="UCP016642"/>
    <property type="match status" value="1"/>
</dbReference>
<evidence type="ECO:0000313" key="2">
    <source>
        <dbReference type="EMBL" id="CBK19846.2"/>
    </source>
</evidence>
<dbReference type="PANTHER" id="PTHR12835">
    <property type="entry name" value="BIOTIN PROTEIN LIGASE"/>
    <property type="match status" value="1"/>
</dbReference>
<dbReference type="AlphaFoldDB" id="D8LVK7"/>
<dbReference type="InterPro" id="IPR029062">
    <property type="entry name" value="Class_I_gatase-like"/>
</dbReference>
<organism evidence="2">
    <name type="scientific">Blastocystis hominis</name>
    <dbReference type="NCBI Taxonomy" id="12968"/>
    <lineage>
        <taxon>Eukaryota</taxon>
        <taxon>Sar</taxon>
        <taxon>Stramenopiles</taxon>
        <taxon>Bigyra</taxon>
        <taxon>Opalozoa</taxon>
        <taxon>Opalinata</taxon>
        <taxon>Blastocystidae</taxon>
        <taxon>Blastocystis</taxon>
    </lineage>
</organism>
<proteinExistence type="predicted"/>
<dbReference type="GeneID" id="24917574"/>
<dbReference type="PANTHER" id="PTHR12835:SF5">
    <property type="entry name" value="BIOTIN--PROTEIN LIGASE"/>
    <property type="match status" value="1"/>
</dbReference>
<dbReference type="SUPFAM" id="SSF52317">
    <property type="entry name" value="Class I glutamine amidotransferase-like"/>
    <property type="match status" value="2"/>
</dbReference>
<reference evidence="2" key="1">
    <citation type="submission" date="2010-02" db="EMBL/GenBank/DDBJ databases">
        <title>Sequencing and annotation of the Blastocystis hominis genome.</title>
        <authorList>
            <person name="Wincker P."/>
        </authorList>
    </citation>
    <scope>NUCLEOTIDE SEQUENCE</scope>
    <source>
        <strain evidence="2">Singapore isolate B</strain>
    </source>
</reference>
<dbReference type="InterPro" id="IPR019197">
    <property type="entry name" value="Biotin-prot_ligase_N"/>
</dbReference>
<dbReference type="OMA" id="ACEANSP"/>
<name>D8LVK7_BLAHO</name>
<dbReference type="InterPro" id="IPR015834">
    <property type="entry name" value="UCP016642"/>
</dbReference>
<dbReference type="Pfam" id="PF09825">
    <property type="entry name" value="BPL_N"/>
    <property type="match status" value="1"/>
</dbReference>
<dbReference type="OrthoDB" id="10250105at2759"/>
<dbReference type="Proteomes" id="UP000008312">
    <property type="component" value="Unassembled WGS sequence"/>
</dbReference>
<gene>
    <name evidence="2" type="ORF">GSBLH_T00000258001</name>
</gene>
<keyword evidence="3" id="KW-1185">Reference proteome</keyword>
<dbReference type="InParanoid" id="D8LVK7"/>
<protein>
    <recommendedName>
        <fullName evidence="1">Biotin-protein ligase N-terminal domain-containing protein</fullName>
    </recommendedName>
</protein>
<dbReference type="GO" id="GO:0004077">
    <property type="term" value="F:biotin--[biotin carboxyl-carrier protein] ligase activity"/>
    <property type="evidence" value="ECO:0007669"/>
    <property type="project" value="TreeGrafter"/>
</dbReference>
<accession>D8LVK7</accession>
<dbReference type="RefSeq" id="XP_012893894.1">
    <property type="nucleotide sequence ID" value="XM_013038440.1"/>
</dbReference>
<dbReference type="Gene3D" id="3.40.50.880">
    <property type="match status" value="1"/>
</dbReference>
<sequence>MLLFSLQKLCNPWKYAVSTISATDLVETDWETDCVLLVFPGGAANPYHRKLSNRVGNRGNHRIREFVENGGHYLGICAGAYYGCSHIEFDRGGPLEILCDYELGFFAGIGKGPAMKGFDYMSDKGAHASHFKWNGSEGVAFFQGGPSFVIDQHSCREIAWFCDQPELACEANSPGCIACEVGKGSAVLCAFHIEFDPWVSKISHRLMEELRDAEAKLVVFEEHNV</sequence>
<feature type="domain" description="Biotin-protein ligase N-terminal" evidence="1">
    <location>
        <begin position="5"/>
        <end position="205"/>
    </location>
</feature>
<evidence type="ECO:0000259" key="1">
    <source>
        <dbReference type="Pfam" id="PF09825"/>
    </source>
</evidence>
<dbReference type="EMBL" id="FN668638">
    <property type="protein sequence ID" value="CBK19846.2"/>
    <property type="molecule type" value="Genomic_DNA"/>
</dbReference>
<dbReference type="CDD" id="cd03144">
    <property type="entry name" value="GATase1_ScBLP_like"/>
    <property type="match status" value="1"/>
</dbReference>
<dbReference type="GO" id="GO:0005737">
    <property type="term" value="C:cytoplasm"/>
    <property type="evidence" value="ECO:0007669"/>
    <property type="project" value="TreeGrafter"/>
</dbReference>
<evidence type="ECO:0000313" key="3">
    <source>
        <dbReference type="Proteomes" id="UP000008312"/>
    </source>
</evidence>